<comment type="caution">
    <text evidence="1">The sequence shown here is derived from an EMBL/GenBank/DDBJ whole genome shotgun (WGS) entry which is preliminary data.</text>
</comment>
<name>A0A0F9M302_9ZZZZ</name>
<protein>
    <submittedName>
        <fullName evidence="1">Uncharacterized protein</fullName>
    </submittedName>
</protein>
<proteinExistence type="predicted"/>
<dbReference type="AlphaFoldDB" id="A0A0F9M302"/>
<gene>
    <name evidence="1" type="ORF">LCGC14_1509530</name>
</gene>
<sequence>MRDITKAILGMNWIRPHEEDFDKMLMVVLQDFGYVHLDDEAEGWVVEEKIFPRHYWTRSATIREHLDGKAVRKTP</sequence>
<dbReference type="EMBL" id="LAZR01011062">
    <property type="protein sequence ID" value="KKM63637.1"/>
    <property type="molecule type" value="Genomic_DNA"/>
</dbReference>
<reference evidence="1" key="1">
    <citation type="journal article" date="2015" name="Nature">
        <title>Complex archaea that bridge the gap between prokaryotes and eukaryotes.</title>
        <authorList>
            <person name="Spang A."/>
            <person name="Saw J.H."/>
            <person name="Jorgensen S.L."/>
            <person name="Zaremba-Niedzwiedzka K."/>
            <person name="Martijn J."/>
            <person name="Lind A.E."/>
            <person name="van Eijk R."/>
            <person name="Schleper C."/>
            <person name="Guy L."/>
            <person name="Ettema T.J."/>
        </authorList>
    </citation>
    <scope>NUCLEOTIDE SEQUENCE</scope>
</reference>
<organism evidence="1">
    <name type="scientific">marine sediment metagenome</name>
    <dbReference type="NCBI Taxonomy" id="412755"/>
    <lineage>
        <taxon>unclassified sequences</taxon>
        <taxon>metagenomes</taxon>
        <taxon>ecological metagenomes</taxon>
    </lineage>
</organism>
<accession>A0A0F9M302</accession>
<evidence type="ECO:0000313" key="1">
    <source>
        <dbReference type="EMBL" id="KKM63637.1"/>
    </source>
</evidence>